<dbReference type="PRINTS" id="PR00205">
    <property type="entry name" value="CADHERIN"/>
</dbReference>
<keyword evidence="7 20" id="KW-0732">Signal</keyword>
<evidence type="ECO:0000313" key="22">
    <source>
        <dbReference type="Ensembl" id="ENSDLAP00005074937.1"/>
    </source>
</evidence>
<keyword evidence="23" id="KW-1185">Reference proteome</keyword>
<dbReference type="FunFam" id="2.60.40.60:FF:000083">
    <property type="entry name" value="Desmoglein 1"/>
    <property type="match status" value="1"/>
</dbReference>
<keyword evidence="4" id="KW-0165">Cleavage on pair of basic residues</keyword>
<evidence type="ECO:0000256" key="17">
    <source>
        <dbReference type="RuleBase" id="RU004358"/>
    </source>
</evidence>
<reference evidence="22" key="1">
    <citation type="submission" date="2025-08" db="UniProtKB">
        <authorList>
            <consortium name="Ensembl"/>
        </authorList>
    </citation>
    <scope>IDENTIFICATION</scope>
</reference>
<dbReference type="GO" id="GO:0045216">
    <property type="term" value="P:cell-cell junction organization"/>
    <property type="evidence" value="ECO:0007669"/>
    <property type="project" value="UniProtKB-ARBA"/>
</dbReference>
<feature type="region of interest" description="Disordered" evidence="18">
    <location>
        <begin position="338"/>
        <end position="376"/>
    </location>
</feature>
<feature type="region of interest" description="Disordered" evidence="18">
    <location>
        <begin position="408"/>
        <end position="432"/>
    </location>
</feature>
<dbReference type="OMA" id="PEPMIHG"/>
<protein>
    <submittedName>
        <fullName evidence="22">Desmoglein 2</fullName>
    </submittedName>
</protein>
<dbReference type="GeneTree" id="ENSGT01030000234624"/>
<dbReference type="GO" id="GO:0055113">
    <property type="term" value="P:epiboly involved in gastrulation with mouth forming second"/>
    <property type="evidence" value="ECO:0007669"/>
    <property type="project" value="UniProtKB-ARBA"/>
</dbReference>
<dbReference type="FunFam" id="2.60.40.60:FF:000011">
    <property type="entry name" value="Cadherin 1"/>
    <property type="match status" value="1"/>
</dbReference>
<dbReference type="GO" id="GO:0007156">
    <property type="term" value="P:homophilic cell adhesion via plasma membrane adhesion molecules"/>
    <property type="evidence" value="ECO:0007669"/>
    <property type="project" value="InterPro"/>
</dbReference>
<feature type="transmembrane region" description="Helical" evidence="19">
    <location>
        <begin position="682"/>
        <end position="704"/>
    </location>
</feature>
<evidence type="ECO:0000256" key="15">
    <source>
        <dbReference type="PROSITE-ProRule" id="PRU00043"/>
    </source>
</evidence>
<keyword evidence="13 19" id="KW-0472">Membrane</keyword>
<dbReference type="PROSITE" id="PS00232">
    <property type="entry name" value="CADHERIN_1"/>
    <property type="match status" value="2"/>
</dbReference>
<dbReference type="Proteomes" id="UP000694389">
    <property type="component" value="Unassembled WGS sequence"/>
</dbReference>
<evidence type="ECO:0000256" key="4">
    <source>
        <dbReference type="ARBA" id="ARBA00022685"/>
    </source>
</evidence>
<dbReference type="GeneID" id="127350786"/>
<evidence type="ECO:0000256" key="9">
    <source>
        <dbReference type="ARBA" id="ARBA00022837"/>
    </source>
</evidence>
<dbReference type="FunFam" id="2.60.40.60:FF:000068">
    <property type="entry name" value="Desmoglein 1"/>
    <property type="match status" value="1"/>
</dbReference>
<dbReference type="InterPro" id="IPR050971">
    <property type="entry name" value="Cadherin-domain_protein"/>
</dbReference>
<dbReference type="Gene3D" id="4.10.900.10">
    <property type="entry name" value="TCF3-CBD (Catenin binding domain)"/>
    <property type="match status" value="1"/>
</dbReference>
<evidence type="ECO:0000256" key="5">
    <source>
        <dbReference type="ARBA" id="ARBA00022692"/>
    </source>
</evidence>
<dbReference type="InterPro" id="IPR027397">
    <property type="entry name" value="Catenin-bd_sf"/>
</dbReference>
<dbReference type="InterPro" id="IPR009122">
    <property type="entry name" value="Desmosomal_cadherin"/>
</dbReference>
<dbReference type="PANTHER" id="PTHR24025:SF1">
    <property type="entry name" value="DESMOGLEIN-2"/>
    <property type="match status" value="1"/>
</dbReference>
<keyword evidence="5 16" id="KW-0812">Transmembrane</keyword>
<keyword evidence="11" id="KW-0965">Cell junction</keyword>
<organism evidence="22 23">
    <name type="scientific">Dicentrarchus labrax</name>
    <name type="common">European seabass</name>
    <name type="synonym">Morone labrax</name>
    <dbReference type="NCBI Taxonomy" id="13489"/>
    <lineage>
        <taxon>Eukaryota</taxon>
        <taxon>Metazoa</taxon>
        <taxon>Chordata</taxon>
        <taxon>Craniata</taxon>
        <taxon>Vertebrata</taxon>
        <taxon>Euteleostomi</taxon>
        <taxon>Actinopterygii</taxon>
        <taxon>Neopterygii</taxon>
        <taxon>Teleostei</taxon>
        <taxon>Neoteleostei</taxon>
        <taxon>Acanthomorphata</taxon>
        <taxon>Eupercaria</taxon>
        <taxon>Moronidae</taxon>
        <taxon>Dicentrarchus</taxon>
    </lineage>
</organism>
<evidence type="ECO:0000256" key="13">
    <source>
        <dbReference type="ARBA" id="ARBA00023136"/>
    </source>
</evidence>
<dbReference type="InterPro" id="IPR000233">
    <property type="entry name" value="Cadherin_Y-type_LIR"/>
</dbReference>
<name>A0A8P4GGK5_DICLA</name>
<feature type="domain" description="Cadherin" evidence="21">
    <location>
        <begin position="250"/>
        <end position="333"/>
    </location>
</feature>
<evidence type="ECO:0000256" key="7">
    <source>
        <dbReference type="ARBA" id="ARBA00022729"/>
    </source>
</evidence>
<dbReference type="PRINTS" id="PR01818">
    <property type="entry name" value="DESMOCADHERN"/>
</dbReference>
<feature type="compositionally biased region" description="Gly residues" evidence="18">
    <location>
        <begin position="408"/>
        <end position="422"/>
    </location>
</feature>
<dbReference type="SMART" id="SM00112">
    <property type="entry name" value="CA"/>
    <property type="match status" value="3"/>
</dbReference>
<evidence type="ECO:0000256" key="2">
    <source>
        <dbReference type="ARBA" id="ARBA00004568"/>
    </source>
</evidence>
<dbReference type="FunFam" id="2.60.40.60:FF:000031">
    <property type="entry name" value="Cadherin 3"/>
    <property type="match status" value="1"/>
</dbReference>
<dbReference type="FunFam" id="4.10.900.10:FF:000003">
    <property type="entry name" value="Desmoglein 1"/>
    <property type="match status" value="1"/>
</dbReference>
<dbReference type="AlphaFoldDB" id="A0A8P4GGK5"/>
<keyword evidence="10 16" id="KW-0130">Cell adhesion</keyword>
<keyword evidence="14" id="KW-0325">Glycoprotein</keyword>
<evidence type="ECO:0000256" key="16">
    <source>
        <dbReference type="RuleBase" id="RU003318"/>
    </source>
</evidence>
<dbReference type="Pfam" id="PF01049">
    <property type="entry name" value="CADH_Y-type_LIR"/>
    <property type="match status" value="1"/>
</dbReference>
<dbReference type="Ensembl" id="ENSDLAT00005070770.1">
    <property type="protein sequence ID" value="ENSDLAP00005074937.1"/>
    <property type="gene ID" value="ENSDLAG00005030275.1"/>
</dbReference>
<evidence type="ECO:0000259" key="21">
    <source>
        <dbReference type="PROSITE" id="PS50268"/>
    </source>
</evidence>
<evidence type="ECO:0000256" key="8">
    <source>
        <dbReference type="ARBA" id="ARBA00022737"/>
    </source>
</evidence>
<dbReference type="PROSITE" id="PS50268">
    <property type="entry name" value="CADHERIN_2"/>
    <property type="match status" value="5"/>
</dbReference>
<keyword evidence="3" id="KW-1003">Cell membrane</keyword>
<evidence type="ECO:0000256" key="10">
    <source>
        <dbReference type="ARBA" id="ARBA00022889"/>
    </source>
</evidence>
<feature type="compositionally biased region" description="Gly residues" evidence="18">
    <location>
        <begin position="339"/>
        <end position="358"/>
    </location>
</feature>
<feature type="domain" description="Cadherin" evidence="21">
    <location>
        <begin position="137"/>
        <end position="249"/>
    </location>
</feature>
<evidence type="ECO:0000256" key="20">
    <source>
        <dbReference type="SAM" id="SignalP"/>
    </source>
</evidence>
<evidence type="ECO:0000256" key="18">
    <source>
        <dbReference type="SAM" id="MobiDB-lite"/>
    </source>
</evidence>
<dbReference type="Pfam" id="PF00028">
    <property type="entry name" value="Cadherin"/>
    <property type="match status" value="3"/>
</dbReference>
<evidence type="ECO:0000313" key="23">
    <source>
        <dbReference type="Proteomes" id="UP000694389"/>
    </source>
</evidence>
<comment type="subcellular location">
    <subcellularLocation>
        <location evidence="2">Cell junction</location>
        <location evidence="2">Desmosome</location>
    </subcellularLocation>
    <subcellularLocation>
        <location evidence="1 16">Cell membrane</location>
        <topology evidence="1 16">Single-pass type I membrane protein</topology>
    </subcellularLocation>
</comment>
<evidence type="ECO:0000256" key="12">
    <source>
        <dbReference type="ARBA" id="ARBA00022989"/>
    </source>
</evidence>
<evidence type="ECO:0000256" key="1">
    <source>
        <dbReference type="ARBA" id="ARBA00004251"/>
    </source>
</evidence>
<feature type="chain" id="PRO_5035875118" evidence="20">
    <location>
        <begin position="19"/>
        <end position="1165"/>
    </location>
</feature>
<feature type="region of interest" description="Disordered" evidence="18">
    <location>
        <begin position="1140"/>
        <end position="1165"/>
    </location>
</feature>
<evidence type="ECO:0000256" key="14">
    <source>
        <dbReference type="ARBA" id="ARBA00023180"/>
    </source>
</evidence>
<keyword evidence="6" id="KW-0479">Metal-binding</keyword>
<proteinExistence type="predicted"/>
<dbReference type="GO" id="GO:0005509">
    <property type="term" value="F:calcium ion binding"/>
    <property type="evidence" value="ECO:0007669"/>
    <property type="project" value="UniProtKB-UniRule"/>
</dbReference>
<dbReference type="GO" id="GO:0005886">
    <property type="term" value="C:plasma membrane"/>
    <property type="evidence" value="ECO:0007669"/>
    <property type="project" value="UniProtKB-SubCell"/>
</dbReference>
<comment type="function">
    <text evidence="17">A component of desmosome cell-cell junctions which are required for positive regulation of cellular adhesion. Involved in the interaction of plaque proteins and intermediate filaments mediating cell-cell adhesion.</text>
</comment>
<accession>A0A8P4GGK5</accession>
<dbReference type="FunFam" id="2.60.40.60:FF:000074">
    <property type="entry name" value="Desmoglein 4"/>
    <property type="match status" value="1"/>
</dbReference>
<sequence>MEGLTAIILVLHLSVTVAASVPQLRRHKRDWVIPTKNLKENFDYTTAGYVAKIRSDEGDGGILYYSLLGPGASEVPLNLFVVQETTGLVFIRGSLDREERETYILSGVARSNDGRVVESGINLRFDVDDENDNTPVFVPVPPATVNESSPAGTLVGVITATDADQANSSHSKITYSIKKQEPSDGTDLFYIDRNTGSIYVKENTLDREIQSSYILTVTGSDMDGALGANTGTGTIHVHVVDINDNRPMLDKDEYEGAIVENTAKVEVMRFTVLDADEEKTDNWLAVFDIVTGNEDGIFSIKTDPKTNEGVLMLEKPVDFEENPDIKLGLLVSNVAPAVGQGGGDSSGGGGGGGGGGGEGEGEGDGDGDGDGAGNGGVDVGLGTGAAAGASMGGGGGAGAGAGAGMGAGAGAGAGAGSAGAGGKKPVKKKRPKKGKIYQVNIAVLNEPEGVNFKPSVKPVFVSENPDDNPLMEVIAVFRATETDTGKPAENVRYAKGYDPDNWLLIDPETAEIRLQKYPDRESPFLINGTYYAKILSLTEETPPKMITGTIALQVGDVNDNCPSLTNDVEYICSDTEVINVTAVDEDGDPNSAPFSFSLVSEETQGEWRVEPSNDTGVSLKALRPLWPGHYKVAFIIQDQQGLACPDPQYLDLHVCSCEEGETCRAPRLHGQRASLKESSSTFGGLGVGALILGLLTLLIVGVFLMTCSCGGVSGTFTELPFDTREHLIVYHTEGRGEDKSVPLLSSPVQMTRATTSAVQAINIASMTKVDTTTSFKSLNMDTANNRWQHKSQCVAEGRMQQSSFRKSRGICKEAYSKQEQLLLYKDMDGIALSDVFLHEFYSQKASCAAARQATRDNLLEYDYEGQGSPAGSVGCCSILESDNDLQFLDDLGLKFKTLAEICSPPRPPTPPTPLSVCQSIVTPEVDDHIARLSLDTKPPGIHGMSPEPNQNVSISQSSTRVINGFNGAACSSMHVQSADSTSNKALSSHVSPVTTAMQPSPGQMLVLQQQQPVYYTTTPVLQPMHYVVQPQLQSNVLLAEAPVTNLQGMILLNGTPQHTKHILHGGNTARTLTLGRQRGQRVVKETQGAGIWVRSDGAGEVMGVRRSGRRIKSEGGDMAEHRSIGTLVGGHMSVEAAGSEEGQLVKARGNKTRRRSTTSAETGFI</sequence>
<keyword evidence="9 15" id="KW-0106">Calcium</keyword>
<evidence type="ECO:0000256" key="11">
    <source>
        <dbReference type="ARBA" id="ARBA00022949"/>
    </source>
</evidence>
<dbReference type="GO" id="GO:0030057">
    <property type="term" value="C:desmosome"/>
    <property type="evidence" value="ECO:0007669"/>
    <property type="project" value="UniProtKB-SubCell"/>
</dbReference>
<feature type="domain" description="Cadherin" evidence="21">
    <location>
        <begin position="56"/>
        <end position="137"/>
    </location>
</feature>
<dbReference type="RefSeq" id="XP_051233721.1">
    <property type="nucleotide sequence ID" value="XM_051377761.1"/>
</dbReference>
<dbReference type="PANTHER" id="PTHR24025">
    <property type="entry name" value="DESMOGLEIN FAMILY MEMBER"/>
    <property type="match status" value="1"/>
</dbReference>
<dbReference type="InterPro" id="IPR002126">
    <property type="entry name" value="Cadherin-like_dom"/>
</dbReference>
<reference evidence="22" key="2">
    <citation type="submission" date="2025-09" db="UniProtKB">
        <authorList>
            <consortium name="Ensembl"/>
        </authorList>
    </citation>
    <scope>IDENTIFICATION</scope>
</reference>
<keyword evidence="12 19" id="KW-1133">Transmembrane helix</keyword>
<evidence type="ECO:0000256" key="19">
    <source>
        <dbReference type="SAM" id="Phobius"/>
    </source>
</evidence>
<dbReference type="CDD" id="cd11304">
    <property type="entry name" value="Cadherin_repeat"/>
    <property type="match status" value="5"/>
</dbReference>
<feature type="domain" description="Cadherin" evidence="21">
    <location>
        <begin position="453"/>
        <end position="564"/>
    </location>
</feature>
<evidence type="ECO:0000256" key="6">
    <source>
        <dbReference type="ARBA" id="ARBA00022723"/>
    </source>
</evidence>
<feature type="compositionally biased region" description="Acidic residues" evidence="18">
    <location>
        <begin position="359"/>
        <end position="369"/>
    </location>
</feature>
<feature type="signal peptide" evidence="20">
    <location>
        <begin position="1"/>
        <end position="18"/>
    </location>
</feature>
<gene>
    <name evidence="22" type="primary">LOC127350786</name>
    <name evidence="22" type="synonym">DSG2</name>
</gene>
<dbReference type="Gene3D" id="2.60.40.60">
    <property type="entry name" value="Cadherins"/>
    <property type="match status" value="5"/>
</dbReference>
<feature type="domain" description="Cadherin" evidence="21">
    <location>
        <begin position="575"/>
        <end position="668"/>
    </location>
</feature>
<dbReference type="SUPFAM" id="SSF49313">
    <property type="entry name" value="Cadherin-like"/>
    <property type="match status" value="5"/>
</dbReference>
<dbReference type="InterPro" id="IPR020894">
    <property type="entry name" value="Cadherin_CS"/>
</dbReference>
<evidence type="ECO:0000256" key="3">
    <source>
        <dbReference type="ARBA" id="ARBA00022475"/>
    </source>
</evidence>
<keyword evidence="8" id="KW-0677">Repeat</keyword>
<dbReference type="InterPro" id="IPR015919">
    <property type="entry name" value="Cadherin-like_sf"/>
</dbReference>
<dbReference type="OrthoDB" id="8961010at2759"/>